<evidence type="ECO:0000256" key="7">
    <source>
        <dbReference type="SAM" id="Phobius"/>
    </source>
</evidence>
<dbReference type="GO" id="GO:0009247">
    <property type="term" value="P:glycolipid biosynthetic process"/>
    <property type="evidence" value="ECO:0007669"/>
    <property type="project" value="UniProtKB-ARBA"/>
</dbReference>
<comment type="subcellular location">
    <subcellularLocation>
        <location evidence="1">Cell inner membrane</location>
    </subcellularLocation>
</comment>
<name>A0A3M7LCS4_9FLAO</name>
<dbReference type="PANTHER" id="PTHR30606">
    <property type="entry name" value="LIPID A BIOSYNTHESIS LAUROYL ACYLTRANSFERASE"/>
    <property type="match status" value="1"/>
</dbReference>
<proteinExistence type="predicted"/>
<dbReference type="CDD" id="cd07984">
    <property type="entry name" value="LPLAT_LABLAT-like"/>
    <property type="match status" value="1"/>
</dbReference>
<evidence type="ECO:0000256" key="1">
    <source>
        <dbReference type="ARBA" id="ARBA00004533"/>
    </source>
</evidence>
<keyword evidence="4 8" id="KW-0808">Transferase</keyword>
<evidence type="ECO:0000256" key="5">
    <source>
        <dbReference type="ARBA" id="ARBA00023136"/>
    </source>
</evidence>
<keyword evidence="2" id="KW-1003">Cell membrane</keyword>
<organism evidence="8 9">
    <name type="scientific">Chryseobacterium nematophagum</name>
    <dbReference type="NCBI Taxonomy" id="2305228"/>
    <lineage>
        <taxon>Bacteria</taxon>
        <taxon>Pseudomonadati</taxon>
        <taxon>Bacteroidota</taxon>
        <taxon>Flavobacteriia</taxon>
        <taxon>Flavobacteriales</taxon>
        <taxon>Weeksellaceae</taxon>
        <taxon>Chryseobacterium group</taxon>
        <taxon>Chryseobacterium</taxon>
    </lineage>
</organism>
<keyword evidence="7" id="KW-1133">Transmembrane helix</keyword>
<keyword evidence="6 8" id="KW-0012">Acyltransferase</keyword>
<evidence type="ECO:0000256" key="6">
    <source>
        <dbReference type="ARBA" id="ARBA00023315"/>
    </source>
</evidence>
<dbReference type="RefSeq" id="WP_122545362.1">
    <property type="nucleotide sequence ID" value="NZ_QWIV01000005.1"/>
</dbReference>
<dbReference type="EMBL" id="QWIV01000005">
    <property type="protein sequence ID" value="RMZ60553.1"/>
    <property type="molecule type" value="Genomic_DNA"/>
</dbReference>
<dbReference type="PANTHER" id="PTHR30606:SF10">
    <property type="entry name" value="PHOSPHATIDYLINOSITOL MANNOSIDE ACYLTRANSFERASE"/>
    <property type="match status" value="1"/>
</dbReference>
<protein>
    <submittedName>
        <fullName evidence="8">Lipid A biosynthesis acyltransferase</fullName>
    </submittedName>
</protein>
<dbReference type="GO" id="GO:0005886">
    <property type="term" value="C:plasma membrane"/>
    <property type="evidence" value="ECO:0007669"/>
    <property type="project" value="UniProtKB-SubCell"/>
</dbReference>
<evidence type="ECO:0000256" key="2">
    <source>
        <dbReference type="ARBA" id="ARBA00022475"/>
    </source>
</evidence>
<keyword evidence="9" id="KW-1185">Reference proteome</keyword>
<dbReference type="GO" id="GO:0016746">
    <property type="term" value="F:acyltransferase activity"/>
    <property type="evidence" value="ECO:0007669"/>
    <property type="project" value="UniProtKB-KW"/>
</dbReference>
<evidence type="ECO:0000256" key="3">
    <source>
        <dbReference type="ARBA" id="ARBA00022519"/>
    </source>
</evidence>
<dbReference type="InterPro" id="IPR004960">
    <property type="entry name" value="LipA_acyltrans"/>
</dbReference>
<gene>
    <name evidence="8" type="ORF">D1632_00805</name>
</gene>
<sequence>MSKWDGKSKGTILGYKIFVWCIKNIGIRSSYFVLYFVATYYFLFLKRSNQYIYYYFYKRLHFNYWKSKVAIFRSYFTFGQVLIDKTAISAGLRDQFTYEFDGIENLKELLQENRGGVLISAHIGNFEIAEYFFADIDFECQINLVTTDQEVTVIKEYLESVASEKSNMKFINIKDDMSHIFEINNALAKNELICFTGDRYFEGSKYLEADFLGEKAKFPAGPFLIASRLGVPVVYVYVMKEKELHYHLYARQAQGFKKRDSQALLHSYVQNLEAMIKKYPFQWFNYFDFWDDID</sequence>
<keyword evidence="5 7" id="KW-0472">Membrane</keyword>
<feature type="transmembrane region" description="Helical" evidence="7">
    <location>
        <begin position="25"/>
        <end position="45"/>
    </location>
</feature>
<dbReference type="AlphaFoldDB" id="A0A3M7LCS4"/>
<dbReference type="Pfam" id="PF03279">
    <property type="entry name" value="Lip_A_acyltrans"/>
    <property type="match status" value="1"/>
</dbReference>
<comment type="caution">
    <text evidence="8">The sequence shown here is derived from an EMBL/GenBank/DDBJ whole genome shotgun (WGS) entry which is preliminary data.</text>
</comment>
<accession>A0A3M7LCS4</accession>
<keyword evidence="7" id="KW-0812">Transmembrane</keyword>
<dbReference type="Proteomes" id="UP000267524">
    <property type="component" value="Unassembled WGS sequence"/>
</dbReference>
<reference evidence="8 9" key="1">
    <citation type="submission" date="2018-08" db="EMBL/GenBank/DDBJ databases">
        <title>Chryseobacterium nematophagum: a novel matrix digesting pathogen of nematodes.</title>
        <authorList>
            <person name="Page A."/>
            <person name="Roberts M."/>
            <person name="Felix M.-A."/>
            <person name="Weir W."/>
        </authorList>
    </citation>
    <scope>NUCLEOTIDE SEQUENCE [LARGE SCALE GENOMIC DNA]</scope>
    <source>
        <strain evidence="8 9">JUb275</strain>
    </source>
</reference>
<evidence type="ECO:0000256" key="4">
    <source>
        <dbReference type="ARBA" id="ARBA00022679"/>
    </source>
</evidence>
<evidence type="ECO:0000313" key="9">
    <source>
        <dbReference type="Proteomes" id="UP000267524"/>
    </source>
</evidence>
<keyword evidence="3" id="KW-0997">Cell inner membrane</keyword>
<evidence type="ECO:0000313" key="8">
    <source>
        <dbReference type="EMBL" id="RMZ60553.1"/>
    </source>
</evidence>